<dbReference type="AlphaFoldDB" id="A0A7D9ILV0"/>
<accession>A0A7D9ILV0</accession>
<evidence type="ECO:0000313" key="1">
    <source>
        <dbReference type="EMBL" id="CAB4013595.1"/>
    </source>
</evidence>
<gene>
    <name evidence="1" type="ORF">PACLA_8A019253</name>
</gene>
<organism evidence="1 2">
    <name type="scientific">Paramuricea clavata</name>
    <name type="common">Red gorgonian</name>
    <name type="synonym">Violescent sea-whip</name>
    <dbReference type="NCBI Taxonomy" id="317549"/>
    <lineage>
        <taxon>Eukaryota</taxon>
        <taxon>Metazoa</taxon>
        <taxon>Cnidaria</taxon>
        <taxon>Anthozoa</taxon>
        <taxon>Octocorallia</taxon>
        <taxon>Malacalcyonacea</taxon>
        <taxon>Plexauridae</taxon>
        <taxon>Paramuricea</taxon>
    </lineage>
</organism>
<protein>
    <submittedName>
        <fullName evidence="1">Uncharacterized protein</fullName>
    </submittedName>
</protein>
<proteinExistence type="predicted"/>
<name>A0A7D9ILV0_PARCT</name>
<feature type="non-terminal residue" evidence="1">
    <location>
        <position position="1"/>
    </location>
</feature>
<reference evidence="1" key="1">
    <citation type="submission" date="2020-04" db="EMBL/GenBank/DDBJ databases">
        <authorList>
            <person name="Alioto T."/>
            <person name="Alioto T."/>
            <person name="Gomez Garrido J."/>
        </authorList>
    </citation>
    <scope>NUCLEOTIDE SEQUENCE</scope>
    <source>
        <strain evidence="1">A484AB</strain>
    </source>
</reference>
<dbReference type="Proteomes" id="UP001152795">
    <property type="component" value="Unassembled WGS sequence"/>
</dbReference>
<comment type="caution">
    <text evidence="1">The sequence shown here is derived from an EMBL/GenBank/DDBJ whole genome shotgun (WGS) entry which is preliminary data.</text>
</comment>
<dbReference type="EMBL" id="CACRXK020007938">
    <property type="protein sequence ID" value="CAB4013595.1"/>
    <property type="molecule type" value="Genomic_DNA"/>
</dbReference>
<keyword evidence="2" id="KW-1185">Reference proteome</keyword>
<sequence>VQTNIVTNEAVATTTSDENGVSPLTTQILSVEFEGAKLDITIAERDILINKDIIKNVEKRLNKINAEFADFSQQLEYCKKEIYMLCNGHIVEPHLNILIWQTKITQVKKVIVLIK</sequence>
<evidence type="ECO:0000313" key="2">
    <source>
        <dbReference type="Proteomes" id="UP001152795"/>
    </source>
</evidence>